<protein>
    <submittedName>
        <fullName evidence="1">Uncharacterized protein</fullName>
    </submittedName>
</protein>
<dbReference type="OrthoDB" id="965491at2"/>
<proteinExistence type="predicted"/>
<sequence length="181" mass="20190">MLKATLDQLKEGFPAISKNIGQYLAEGGAFCLEAHGHKSGVALEILGDYPKTVELYWSNVVDTQVTRAWNDSQEATEYGAVAIAIVILSKLTSYSIIERSFKGTGFDYWLGDGEYDENLLPFQQRKAKLEVSGIWKEAETNTVDSRVNLKRRQIDSHGEDNFPAIIIVVEFGTPKAKMIDQ</sequence>
<name>A0A098S3Q0_9BACT</name>
<evidence type="ECO:0000313" key="2">
    <source>
        <dbReference type="Proteomes" id="UP000029736"/>
    </source>
</evidence>
<evidence type="ECO:0000313" key="1">
    <source>
        <dbReference type="EMBL" id="KGE86671.1"/>
    </source>
</evidence>
<dbReference type="RefSeq" id="WP_044224152.1">
    <property type="nucleotide sequence ID" value="NZ_JBKAGJ010000016.1"/>
</dbReference>
<reference evidence="1 2" key="1">
    <citation type="journal article" date="2014" name="Int. J. Syst. Evol. Microbiol.">
        <title>Phaeodactylibacter xiamenensis gen. nov., sp. nov., a member of the family Saprospiraceae isolated from the marine alga Phaeodactylum tricornutum.</title>
        <authorList>
            <person name="Chen Z.Jr."/>
            <person name="Lei X."/>
            <person name="Lai Q."/>
            <person name="Li Y."/>
            <person name="Zhang B."/>
            <person name="Zhang J."/>
            <person name="Zhang H."/>
            <person name="Yang L."/>
            <person name="Zheng W."/>
            <person name="Tian Y."/>
            <person name="Yu Z."/>
            <person name="Xu H.Jr."/>
            <person name="Zheng T."/>
        </authorList>
    </citation>
    <scope>NUCLEOTIDE SEQUENCE [LARGE SCALE GENOMIC DNA]</scope>
    <source>
        <strain evidence="1 2">KD52</strain>
    </source>
</reference>
<gene>
    <name evidence="1" type="ORF">IX84_19485</name>
</gene>
<comment type="caution">
    <text evidence="1">The sequence shown here is derived from an EMBL/GenBank/DDBJ whole genome shotgun (WGS) entry which is preliminary data.</text>
</comment>
<organism evidence="1 2">
    <name type="scientific">Phaeodactylibacter xiamenensis</name>
    <dbReference type="NCBI Taxonomy" id="1524460"/>
    <lineage>
        <taxon>Bacteria</taxon>
        <taxon>Pseudomonadati</taxon>
        <taxon>Bacteroidota</taxon>
        <taxon>Saprospiria</taxon>
        <taxon>Saprospirales</taxon>
        <taxon>Haliscomenobacteraceae</taxon>
        <taxon>Phaeodactylibacter</taxon>
    </lineage>
</organism>
<dbReference type="Proteomes" id="UP000029736">
    <property type="component" value="Unassembled WGS sequence"/>
</dbReference>
<dbReference type="EMBL" id="JPOS01000075">
    <property type="protein sequence ID" value="KGE86671.1"/>
    <property type="molecule type" value="Genomic_DNA"/>
</dbReference>
<dbReference type="AlphaFoldDB" id="A0A098S3Q0"/>
<accession>A0A098S3Q0</accession>
<keyword evidence="2" id="KW-1185">Reference proteome</keyword>